<evidence type="ECO:0000313" key="4">
    <source>
        <dbReference type="EMBL" id="RVX74724.1"/>
    </source>
</evidence>
<protein>
    <recommendedName>
        <fullName evidence="3">CHRD domain-containing protein</fullName>
    </recommendedName>
</protein>
<evidence type="ECO:0000259" key="3">
    <source>
        <dbReference type="SMART" id="SM00754"/>
    </source>
</evidence>
<dbReference type="InterPro" id="IPR010895">
    <property type="entry name" value="CHRD"/>
</dbReference>
<dbReference type="Proteomes" id="UP000288859">
    <property type="component" value="Unassembled WGS sequence"/>
</dbReference>
<feature type="compositionally biased region" description="Gly residues" evidence="1">
    <location>
        <begin position="73"/>
        <end position="85"/>
    </location>
</feature>
<proteinExistence type="predicted"/>
<dbReference type="OrthoDB" id="3554264at2759"/>
<comment type="caution">
    <text evidence="4">The sequence shown here is derived from an EMBL/GenBank/DDBJ whole genome shotgun (WGS) entry which is preliminary data.</text>
</comment>
<feature type="region of interest" description="Disordered" evidence="1">
    <location>
        <begin position="25"/>
        <end position="85"/>
    </location>
</feature>
<dbReference type="EMBL" id="NAJM01000003">
    <property type="protein sequence ID" value="RVX74724.1"/>
    <property type="molecule type" value="Genomic_DNA"/>
</dbReference>
<dbReference type="VEuPathDB" id="FungiDB:PV10_00652"/>
<reference evidence="4 5" key="1">
    <citation type="submission" date="2017-03" db="EMBL/GenBank/DDBJ databases">
        <title>Genomes of endolithic fungi from Antarctica.</title>
        <authorList>
            <person name="Coleine C."/>
            <person name="Masonjones S."/>
            <person name="Stajich J.E."/>
        </authorList>
    </citation>
    <scope>NUCLEOTIDE SEQUENCE [LARGE SCALE GENOMIC DNA]</scope>
    <source>
        <strain evidence="4 5">CCFEE 6314</strain>
    </source>
</reference>
<evidence type="ECO:0000256" key="2">
    <source>
        <dbReference type="SAM" id="SignalP"/>
    </source>
</evidence>
<feature type="signal peptide" evidence="2">
    <location>
        <begin position="1"/>
        <end position="20"/>
    </location>
</feature>
<dbReference type="AlphaFoldDB" id="A0A438NG73"/>
<keyword evidence="2" id="KW-0732">Signal</keyword>
<feature type="region of interest" description="Disordered" evidence="1">
    <location>
        <begin position="162"/>
        <end position="181"/>
    </location>
</feature>
<gene>
    <name evidence="4" type="ORF">B0A52_01001</name>
</gene>
<name>A0A438NG73_EXOME</name>
<evidence type="ECO:0000256" key="1">
    <source>
        <dbReference type="SAM" id="MobiDB-lite"/>
    </source>
</evidence>
<sequence>MKTTTILAATAFTFAGFAAATPVAEPQGRPGWWFKRPGFGKPAAVPAPDNGGSKPDDNTPAPVNPPKDDCPTTGGGGGGGGGSSGGAKDNFPFVFTSTYSVIATPDQVINGTVAAPGEPGARGIYNYGINTILDVICYNITLTGVTGDYQSPALTATHIHEGPKGAAGPPRLAFPNPTPISNDRNVVRRSVGCLTGPFRTGINNDAGVDTGSASGFTLSQIEANPAGFFTDSHTANFVPGVVRGQLA</sequence>
<feature type="domain" description="CHRD" evidence="3">
    <location>
        <begin position="97"/>
        <end position="247"/>
    </location>
</feature>
<dbReference type="SMART" id="SM00754">
    <property type="entry name" value="CHRD"/>
    <property type="match status" value="1"/>
</dbReference>
<evidence type="ECO:0000313" key="5">
    <source>
        <dbReference type="Proteomes" id="UP000288859"/>
    </source>
</evidence>
<organism evidence="4 5">
    <name type="scientific">Exophiala mesophila</name>
    <name type="common">Black yeast-like fungus</name>
    <dbReference type="NCBI Taxonomy" id="212818"/>
    <lineage>
        <taxon>Eukaryota</taxon>
        <taxon>Fungi</taxon>
        <taxon>Dikarya</taxon>
        <taxon>Ascomycota</taxon>
        <taxon>Pezizomycotina</taxon>
        <taxon>Eurotiomycetes</taxon>
        <taxon>Chaetothyriomycetidae</taxon>
        <taxon>Chaetothyriales</taxon>
        <taxon>Herpotrichiellaceae</taxon>
        <taxon>Exophiala</taxon>
    </lineage>
</organism>
<dbReference type="Pfam" id="PF07452">
    <property type="entry name" value="CHRD"/>
    <property type="match status" value="1"/>
</dbReference>
<accession>A0A438NG73</accession>
<feature type="chain" id="PRO_5019242457" description="CHRD domain-containing protein" evidence="2">
    <location>
        <begin position="21"/>
        <end position="247"/>
    </location>
</feature>